<dbReference type="InterPro" id="IPR036259">
    <property type="entry name" value="MFS_trans_sf"/>
</dbReference>
<organism evidence="2 3">
    <name type="scientific">Amycolatopsis suaedae</name>
    <dbReference type="NCBI Taxonomy" id="2510978"/>
    <lineage>
        <taxon>Bacteria</taxon>
        <taxon>Bacillati</taxon>
        <taxon>Actinomycetota</taxon>
        <taxon>Actinomycetes</taxon>
        <taxon>Pseudonocardiales</taxon>
        <taxon>Pseudonocardiaceae</taxon>
        <taxon>Amycolatopsis</taxon>
    </lineage>
</organism>
<evidence type="ECO:0000313" key="3">
    <source>
        <dbReference type="Proteomes" id="UP000292003"/>
    </source>
</evidence>
<feature type="transmembrane region" description="Helical" evidence="1">
    <location>
        <begin position="190"/>
        <end position="209"/>
    </location>
</feature>
<gene>
    <name evidence="2" type="ORF">EWH70_05170</name>
</gene>
<keyword evidence="1" id="KW-1133">Transmembrane helix</keyword>
<feature type="transmembrane region" description="Helical" evidence="1">
    <location>
        <begin position="68"/>
        <end position="88"/>
    </location>
</feature>
<dbReference type="SUPFAM" id="SSF103473">
    <property type="entry name" value="MFS general substrate transporter"/>
    <property type="match status" value="1"/>
</dbReference>
<dbReference type="PANTHER" id="PTHR23542:SF1">
    <property type="entry name" value="MAJOR FACILITATOR SUPERFAMILY (MFS) PROFILE DOMAIN-CONTAINING PROTEIN"/>
    <property type="match status" value="1"/>
</dbReference>
<keyword evidence="3" id="KW-1185">Reference proteome</keyword>
<evidence type="ECO:0000256" key="1">
    <source>
        <dbReference type="SAM" id="Phobius"/>
    </source>
</evidence>
<keyword evidence="1" id="KW-0472">Membrane</keyword>
<dbReference type="GO" id="GO:0022857">
    <property type="term" value="F:transmembrane transporter activity"/>
    <property type="evidence" value="ECO:0007669"/>
    <property type="project" value="InterPro"/>
</dbReference>
<dbReference type="Proteomes" id="UP000292003">
    <property type="component" value="Unassembled WGS sequence"/>
</dbReference>
<feature type="transmembrane region" description="Helical" evidence="1">
    <location>
        <begin position="229"/>
        <end position="249"/>
    </location>
</feature>
<dbReference type="OrthoDB" id="3637267at2"/>
<keyword evidence="1" id="KW-0812">Transmembrane</keyword>
<dbReference type="AlphaFoldDB" id="A0A4Q7JC68"/>
<dbReference type="Pfam" id="PF07690">
    <property type="entry name" value="MFS_1"/>
    <property type="match status" value="1"/>
</dbReference>
<feature type="transmembrane region" description="Helical" evidence="1">
    <location>
        <begin position="261"/>
        <end position="280"/>
    </location>
</feature>
<protein>
    <submittedName>
        <fullName evidence="2">MFS transporter</fullName>
    </submittedName>
</protein>
<feature type="transmembrane region" description="Helical" evidence="1">
    <location>
        <begin position="320"/>
        <end position="339"/>
    </location>
</feature>
<dbReference type="PANTHER" id="PTHR23542">
    <property type="match status" value="1"/>
</dbReference>
<dbReference type="InterPro" id="IPR011701">
    <property type="entry name" value="MFS"/>
</dbReference>
<feature type="transmembrane region" description="Helical" evidence="1">
    <location>
        <begin position="34"/>
        <end position="56"/>
    </location>
</feature>
<accession>A0A4Q7JC68</accession>
<feature type="transmembrane region" description="Helical" evidence="1">
    <location>
        <begin position="94"/>
        <end position="117"/>
    </location>
</feature>
<proteinExistence type="predicted"/>
<sequence>MYWRWSAAAQFARLPAGMAPLAYTIQATATTGSYRLGGVLMAVFVAAEIAGAVPVGRLLDRIGPSRGLVALLVCAATGMAGLATAAALDAPPAWLLAFVLVPGVITGGLSGGLRSLLVLTVEPDRLPRAIALDTTIVEAVLIAGPTLVALAATAGPFVPLIVMTGSYLVSALLVPRLRGLPETAGEQPKLPLRAALGWLACVFSVGHLLSTLEVATLPLARRVGGGEGVAALLVVVLSGASIVGGLLYAWRGESLRAGAAVRARVLLAGFVAGALAVSLWPGWPGLLSGLALVGLCTGPLVTVAVVELQAILPPRRRSEGFSVSFVVQASGFGLGSLTVGVLPLWLAPLLGGASALVTCGMLGVRSRQTVGSAPAAS</sequence>
<dbReference type="EMBL" id="SFCC01000002">
    <property type="protein sequence ID" value="RZQ65470.1"/>
    <property type="molecule type" value="Genomic_DNA"/>
</dbReference>
<evidence type="ECO:0000313" key="2">
    <source>
        <dbReference type="EMBL" id="RZQ65470.1"/>
    </source>
</evidence>
<feature type="transmembrane region" description="Helical" evidence="1">
    <location>
        <begin position="286"/>
        <end position="308"/>
    </location>
</feature>
<name>A0A4Q7JC68_9PSEU</name>
<feature type="transmembrane region" description="Helical" evidence="1">
    <location>
        <begin position="157"/>
        <end position="178"/>
    </location>
</feature>
<dbReference type="Gene3D" id="1.20.1250.20">
    <property type="entry name" value="MFS general substrate transporter like domains"/>
    <property type="match status" value="1"/>
</dbReference>
<reference evidence="2 3" key="1">
    <citation type="submission" date="2019-02" db="EMBL/GenBank/DDBJ databases">
        <title>Draft genome sequence of Amycolatopsis sp. 8-3EHSu isolated from roots of Suaeda maritima.</title>
        <authorList>
            <person name="Duangmal K."/>
            <person name="Chantavorakit T."/>
        </authorList>
    </citation>
    <scope>NUCLEOTIDE SEQUENCE [LARGE SCALE GENOMIC DNA]</scope>
    <source>
        <strain evidence="2 3">8-3EHSu</strain>
    </source>
</reference>
<comment type="caution">
    <text evidence="2">The sequence shown here is derived from an EMBL/GenBank/DDBJ whole genome shotgun (WGS) entry which is preliminary data.</text>
</comment>